<feature type="transmembrane region" description="Helical" evidence="8">
    <location>
        <begin position="173"/>
        <end position="195"/>
    </location>
</feature>
<gene>
    <name evidence="9" type="ORF">MOO47_05765</name>
</gene>
<accession>A0ABY4PBZ0</accession>
<evidence type="ECO:0000256" key="5">
    <source>
        <dbReference type="ARBA" id="ARBA00022692"/>
    </source>
</evidence>
<keyword evidence="3" id="KW-0813">Transport</keyword>
<feature type="transmembrane region" description="Helical" evidence="8">
    <location>
        <begin position="238"/>
        <end position="264"/>
    </location>
</feature>
<keyword evidence="6 8" id="KW-1133">Transmembrane helix</keyword>
<evidence type="ECO:0000256" key="1">
    <source>
        <dbReference type="ARBA" id="ARBA00004651"/>
    </source>
</evidence>
<keyword evidence="5 8" id="KW-0812">Transmembrane</keyword>
<dbReference type="PANTHER" id="PTHR21716:SF53">
    <property type="entry name" value="PERMEASE PERM-RELATED"/>
    <property type="match status" value="1"/>
</dbReference>
<dbReference type="Proteomes" id="UP000831947">
    <property type="component" value="Chromosome"/>
</dbReference>
<keyword evidence="7 8" id="KW-0472">Membrane</keyword>
<evidence type="ECO:0000256" key="4">
    <source>
        <dbReference type="ARBA" id="ARBA00022475"/>
    </source>
</evidence>
<dbReference type="PANTHER" id="PTHR21716">
    <property type="entry name" value="TRANSMEMBRANE PROTEIN"/>
    <property type="match status" value="1"/>
</dbReference>
<name>A0ABY4PBZ0_9LACO</name>
<comment type="similarity">
    <text evidence="2">Belongs to the autoinducer-2 exporter (AI-2E) (TC 2.A.86) family.</text>
</comment>
<evidence type="ECO:0000256" key="2">
    <source>
        <dbReference type="ARBA" id="ARBA00009773"/>
    </source>
</evidence>
<evidence type="ECO:0000256" key="3">
    <source>
        <dbReference type="ARBA" id="ARBA00022448"/>
    </source>
</evidence>
<keyword evidence="4" id="KW-1003">Cell membrane</keyword>
<evidence type="ECO:0000256" key="6">
    <source>
        <dbReference type="ARBA" id="ARBA00022989"/>
    </source>
</evidence>
<proteinExistence type="inferred from homology"/>
<evidence type="ECO:0000256" key="8">
    <source>
        <dbReference type="SAM" id="Phobius"/>
    </source>
</evidence>
<organism evidence="9 10">
    <name type="scientific">Bombilactobacillus thymidiniphilus</name>
    <dbReference type="NCBI Taxonomy" id="2923363"/>
    <lineage>
        <taxon>Bacteria</taxon>
        <taxon>Bacillati</taxon>
        <taxon>Bacillota</taxon>
        <taxon>Bacilli</taxon>
        <taxon>Lactobacillales</taxon>
        <taxon>Lactobacillaceae</taxon>
        <taxon>Bombilactobacillus</taxon>
    </lineage>
</organism>
<keyword evidence="10" id="KW-1185">Reference proteome</keyword>
<feature type="transmembrane region" description="Helical" evidence="8">
    <location>
        <begin position="20"/>
        <end position="41"/>
    </location>
</feature>
<dbReference type="EMBL" id="CP093365">
    <property type="protein sequence ID" value="UQS83283.1"/>
    <property type="molecule type" value="Genomic_DNA"/>
</dbReference>
<evidence type="ECO:0000256" key="7">
    <source>
        <dbReference type="ARBA" id="ARBA00023136"/>
    </source>
</evidence>
<evidence type="ECO:0000313" key="10">
    <source>
        <dbReference type="Proteomes" id="UP000831947"/>
    </source>
</evidence>
<reference evidence="9 10" key="1">
    <citation type="journal article" date="2022" name="Int. J. Syst. Evol. Microbiol.">
        <title>Apilactobacillus apisilvae sp. nov., Nicolia spurrieriana gen. nov. sp. nov., Bombilactobacillus folatiphilus sp. nov. and Bombilactobacillus thymidiniphilus sp. nov., four new lactic acid bacterial isolates from stingless bees Tetragonula carbonaria and Austroplebeia australis.</title>
        <authorList>
            <person name="Oliphant S.A."/>
            <person name="Watson-Haigh N.S."/>
            <person name="Sumby K.M."/>
            <person name="Gardner J."/>
            <person name="Groom S."/>
            <person name="Jiranek V."/>
        </authorList>
    </citation>
    <scope>NUCLEOTIDE SEQUENCE [LARGE SCALE GENOMIC DNA]</scope>
    <source>
        <strain evidence="9 10">SG4_A1</strain>
    </source>
</reference>
<dbReference type="InterPro" id="IPR002549">
    <property type="entry name" value="AI-2E-like"/>
</dbReference>
<evidence type="ECO:0000313" key="9">
    <source>
        <dbReference type="EMBL" id="UQS83283.1"/>
    </source>
</evidence>
<sequence>MKTKETWFTKWFLNNKITIFLLNILLIFLIIAIFAQIGYVFRPINKIISIVLPPIVVAGILYYLINPLINFLEKRCHINRILSITVIFLLIILLLVGLVLTLIPAIQSQVNSLIHNLPHYWNDIQQASNNLLDNPHLRRFHLDENISWDKFTKSFINSFDGTFNTAWNNFTSAVGVISNILMIILTAPFILFFLLKDDRKIKPLILKYVPLRLRNSTSQTLSEINESLSSYVRGQLTVAFWVAVMFSLGYLIAGMPYGVLLGIFAGLCNLIPYVGSAIGLMPAIILALLSGHNMIFSVIIIFAVEQTIETRVVSPLVVGNKMKMHPVTTILVLLVSGGMFGLIGVIGGIPIFAILKILVSHFFDWVVRNSTWYQNNNVPQDKDM</sequence>
<dbReference type="RefSeq" id="WP_249512509.1">
    <property type="nucleotide sequence ID" value="NZ_CP093365.1"/>
</dbReference>
<feature type="transmembrane region" description="Helical" evidence="8">
    <location>
        <begin position="47"/>
        <end position="69"/>
    </location>
</feature>
<feature type="transmembrane region" description="Helical" evidence="8">
    <location>
        <begin position="330"/>
        <end position="355"/>
    </location>
</feature>
<dbReference type="Pfam" id="PF01594">
    <property type="entry name" value="AI-2E_transport"/>
    <property type="match status" value="1"/>
</dbReference>
<feature type="transmembrane region" description="Helical" evidence="8">
    <location>
        <begin position="81"/>
        <end position="106"/>
    </location>
</feature>
<protein>
    <submittedName>
        <fullName evidence="9">AI-2E family transporter</fullName>
    </submittedName>
</protein>
<comment type="subcellular location">
    <subcellularLocation>
        <location evidence="1">Cell membrane</location>
        <topology evidence="1">Multi-pass membrane protein</topology>
    </subcellularLocation>
</comment>